<organism evidence="10 11">
    <name type="scientific">Phytophthora pseudosyringae</name>
    <dbReference type="NCBI Taxonomy" id="221518"/>
    <lineage>
        <taxon>Eukaryota</taxon>
        <taxon>Sar</taxon>
        <taxon>Stramenopiles</taxon>
        <taxon>Oomycota</taxon>
        <taxon>Peronosporomycetes</taxon>
        <taxon>Peronosporales</taxon>
        <taxon>Peronosporaceae</taxon>
        <taxon>Phytophthora</taxon>
    </lineage>
</organism>
<accession>A0A8T1VYY1</accession>
<evidence type="ECO:0000256" key="8">
    <source>
        <dbReference type="ARBA" id="ARBA00023268"/>
    </source>
</evidence>
<evidence type="ECO:0000313" key="10">
    <source>
        <dbReference type="EMBL" id="KAG7385090.1"/>
    </source>
</evidence>
<keyword evidence="4" id="KW-0822">Tryptophan biosynthesis</keyword>
<dbReference type="PANTHER" id="PTHR43418:SF4">
    <property type="entry name" value="MULTIFUNCTIONAL TRYPTOPHAN BIOSYNTHESIS PROTEIN"/>
    <property type="match status" value="1"/>
</dbReference>
<dbReference type="GO" id="GO:0004049">
    <property type="term" value="F:anthranilate synthase activity"/>
    <property type="evidence" value="ECO:0007669"/>
    <property type="project" value="UniProtKB-EC"/>
</dbReference>
<keyword evidence="7" id="KW-0456">Lyase</keyword>
<dbReference type="PROSITE" id="PS51273">
    <property type="entry name" value="GATASE_TYPE_1"/>
    <property type="match status" value="1"/>
</dbReference>
<evidence type="ECO:0000256" key="6">
    <source>
        <dbReference type="ARBA" id="ARBA00023141"/>
    </source>
</evidence>
<evidence type="ECO:0000256" key="2">
    <source>
        <dbReference type="ARBA" id="ARBA00012266"/>
    </source>
</evidence>
<dbReference type="GO" id="GO:0005829">
    <property type="term" value="C:cytosol"/>
    <property type="evidence" value="ECO:0007669"/>
    <property type="project" value="TreeGrafter"/>
</dbReference>
<feature type="domain" description="Glutamine amidotransferase" evidence="9">
    <location>
        <begin position="76"/>
        <end position="259"/>
    </location>
</feature>
<dbReference type="GO" id="GO:0000162">
    <property type="term" value="P:L-tryptophan biosynthetic process"/>
    <property type="evidence" value="ECO:0007669"/>
    <property type="project" value="UniProtKB-KW"/>
</dbReference>
<evidence type="ECO:0000256" key="7">
    <source>
        <dbReference type="ARBA" id="ARBA00023239"/>
    </source>
</evidence>
<dbReference type="EMBL" id="JAGDFM010000130">
    <property type="protein sequence ID" value="KAG7385090.1"/>
    <property type="molecule type" value="Genomic_DNA"/>
</dbReference>
<sequence>MSAADGWPRRCLCVRLHNLVDVLHVLDVSHTALVCRTQLRLRTRTLHKNDLTETLLGPLRASDSRQLSIMTTTRVLLIDNYDSFTYNIFQYMAQLGAHVEVKRNDQVTLDEIRDMNPDRIMISPGPGYPKDAGVSCDVIREFAGKIPIAGVCLGHQCMFEVFGGKVDHAGEIVHGKASVMVNDGKGLFKGMASEFKAIRYHSLVGLPETLPDALEVTATVKGTDMIMGVRHKQYKVEGWQFHPESILTEDGLKLIQNFLDM</sequence>
<proteinExistence type="predicted"/>
<dbReference type="PANTHER" id="PTHR43418">
    <property type="entry name" value="MULTIFUNCTIONAL TRYPTOPHAN BIOSYNTHESIS PROTEIN-RELATED"/>
    <property type="match status" value="1"/>
</dbReference>
<dbReference type="Proteomes" id="UP000694044">
    <property type="component" value="Unassembled WGS sequence"/>
</dbReference>
<dbReference type="NCBIfam" id="TIGR00566">
    <property type="entry name" value="trpG_papA"/>
    <property type="match status" value="1"/>
</dbReference>
<dbReference type="FunFam" id="3.40.50.880:FF:000031">
    <property type="entry name" value="Multifunctional tryptophan biosynthesis protein"/>
    <property type="match status" value="1"/>
</dbReference>
<keyword evidence="3" id="KW-0028">Amino-acid biosynthesis</keyword>
<protein>
    <recommendedName>
        <fullName evidence="2">anthranilate synthase</fullName>
        <ecNumber evidence="2">4.1.3.27</ecNumber>
    </recommendedName>
</protein>
<comment type="caution">
    <text evidence="10">The sequence shown here is derived from an EMBL/GenBank/DDBJ whole genome shotgun (WGS) entry which is preliminary data.</text>
</comment>
<dbReference type="AlphaFoldDB" id="A0A8T1VYY1"/>
<evidence type="ECO:0000256" key="5">
    <source>
        <dbReference type="ARBA" id="ARBA00022962"/>
    </source>
</evidence>
<dbReference type="CDD" id="cd01743">
    <property type="entry name" value="GATase1_Anthranilate_Synthase"/>
    <property type="match status" value="1"/>
</dbReference>
<gene>
    <name evidence="10" type="primary">TRP1</name>
    <name evidence="10" type="ORF">PHYPSEUDO_001942</name>
</gene>
<evidence type="ECO:0000256" key="3">
    <source>
        <dbReference type="ARBA" id="ARBA00022605"/>
    </source>
</evidence>
<keyword evidence="6" id="KW-0057">Aromatic amino acid biosynthesis</keyword>
<dbReference type="OrthoDB" id="524799at2759"/>
<evidence type="ECO:0000256" key="4">
    <source>
        <dbReference type="ARBA" id="ARBA00022822"/>
    </source>
</evidence>
<dbReference type="Pfam" id="PF00117">
    <property type="entry name" value="GATase"/>
    <property type="match status" value="1"/>
</dbReference>
<keyword evidence="5" id="KW-0315">Glutamine amidotransferase</keyword>
<dbReference type="InterPro" id="IPR006221">
    <property type="entry name" value="TrpG/PapA_dom"/>
</dbReference>
<dbReference type="InterPro" id="IPR017926">
    <property type="entry name" value="GATASE"/>
</dbReference>
<dbReference type="InterPro" id="IPR050472">
    <property type="entry name" value="Anth_synth/Amidotransfase"/>
</dbReference>
<keyword evidence="11" id="KW-1185">Reference proteome</keyword>
<keyword evidence="8" id="KW-0511">Multifunctional enzyme</keyword>
<comment type="pathway">
    <text evidence="1">Amino-acid biosynthesis; L-tryptophan biosynthesis; L-tryptophan from chorismate: step 1/5.</text>
</comment>
<name>A0A8T1VYY1_9STRA</name>
<reference evidence="10" key="1">
    <citation type="submission" date="2021-02" db="EMBL/GenBank/DDBJ databases">
        <authorList>
            <person name="Palmer J.M."/>
        </authorList>
    </citation>
    <scope>NUCLEOTIDE SEQUENCE</scope>
    <source>
        <strain evidence="10">SCRP734</strain>
    </source>
</reference>
<evidence type="ECO:0000313" key="11">
    <source>
        <dbReference type="Proteomes" id="UP000694044"/>
    </source>
</evidence>
<evidence type="ECO:0000256" key="1">
    <source>
        <dbReference type="ARBA" id="ARBA00004873"/>
    </source>
</evidence>
<evidence type="ECO:0000259" key="9">
    <source>
        <dbReference type="Pfam" id="PF00117"/>
    </source>
</evidence>
<dbReference type="EC" id="4.1.3.27" evidence="2"/>